<keyword evidence="2" id="KW-0732">Signal</keyword>
<dbReference type="WBParaSite" id="Bm222c.1">
    <property type="protein sequence ID" value="Bm222c.1"/>
    <property type="gene ID" value="WBGene00220483"/>
</dbReference>
<accession>A0A4E9EZT3</accession>
<reference evidence="5" key="3">
    <citation type="submission" date="2019-12" db="UniProtKB">
        <authorList>
            <consortium name="WormBaseParasite"/>
        </authorList>
    </citation>
    <scope>IDENTIFICATION</scope>
</reference>
<feature type="transmembrane region" description="Helical" evidence="1">
    <location>
        <begin position="76"/>
        <end position="102"/>
    </location>
</feature>
<keyword evidence="1" id="KW-0812">Transmembrane</keyword>
<evidence type="ECO:0000256" key="1">
    <source>
        <dbReference type="SAM" id="Phobius"/>
    </source>
</evidence>
<evidence type="ECO:0000256" key="2">
    <source>
        <dbReference type="SAM" id="SignalP"/>
    </source>
</evidence>
<dbReference type="EMBL" id="CAAKNF010000196">
    <property type="protein sequence ID" value="VIO88547.1"/>
    <property type="molecule type" value="Genomic_DNA"/>
</dbReference>
<dbReference type="RefSeq" id="XP_042930959.1">
    <property type="nucleotide sequence ID" value="XM_043075025.1"/>
</dbReference>
<keyword evidence="1" id="KW-0472">Membrane</keyword>
<evidence type="ECO:0000313" key="4">
    <source>
        <dbReference type="Proteomes" id="UP000006672"/>
    </source>
</evidence>
<feature type="signal peptide" evidence="2">
    <location>
        <begin position="1"/>
        <end position="22"/>
    </location>
</feature>
<dbReference type="GeneID" id="66059550"/>
<protein>
    <submittedName>
        <fullName evidence="5">Bm222, isoform b</fullName>
    </submittedName>
</protein>
<proteinExistence type="predicted"/>
<reference evidence="3" key="2">
    <citation type="submission" date="2019-04" db="EMBL/GenBank/DDBJ databases">
        <authorList>
            <person name="Howe K."/>
            <person name="Paulini M."/>
            <person name="Williams G."/>
        </authorList>
    </citation>
    <scope>NUCLEOTIDE SEQUENCE [LARGE SCALE GENOMIC DNA]</scope>
    <source>
        <strain evidence="3">FR3</strain>
    </source>
</reference>
<keyword evidence="1" id="KW-1133">Transmembrane helix</keyword>
<sequence>MMFRLSKVFVLFFSIYQMYSFGETNKNNGSTKQMHYGSNDQSEDDTCEHFLKFLLVKIEAIQHNIVKLANNEYVKAFAIVFLVIVFFFMICLCSTIFTYKLFEYFH</sequence>
<accession>A0A5S6PH39</accession>
<evidence type="ECO:0000313" key="3">
    <source>
        <dbReference type="EMBL" id="VIO88547.1"/>
    </source>
</evidence>
<dbReference type="KEGG" id="bmy:BM_BM222"/>
<dbReference type="CTD" id="66059550"/>
<organism evidence="3">
    <name type="scientific">Brugia malayi</name>
    <name type="common">Filarial nematode worm</name>
    <dbReference type="NCBI Taxonomy" id="6279"/>
    <lineage>
        <taxon>Eukaryota</taxon>
        <taxon>Metazoa</taxon>
        <taxon>Ecdysozoa</taxon>
        <taxon>Nematoda</taxon>
        <taxon>Chromadorea</taxon>
        <taxon>Rhabditida</taxon>
        <taxon>Spirurina</taxon>
        <taxon>Spiruromorpha</taxon>
        <taxon>Filarioidea</taxon>
        <taxon>Onchocercidae</taxon>
        <taxon>Brugia</taxon>
    </lineage>
</organism>
<evidence type="ECO:0000313" key="5">
    <source>
        <dbReference type="WBParaSite" id="Bm222c.1"/>
    </source>
</evidence>
<keyword evidence="4" id="KW-1185">Reference proteome</keyword>
<dbReference type="AlphaFoldDB" id="A0A4E9EZT3"/>
<dbReference type="Proteomes" id="UP000006672">
    <property type="component" value="Unassembled WGS sequence"/>
</dbReference>
<gene>
    <name evidence="3 5" type="primary">Bm222</name>
    <name evidence="3" type="ORF">BM_BM222</name>
</gene>
<name>A0A4E9EZT3_BRUMA</name>
<feature type="chain" id="PRO_5020021473" evidence="2">
    <location>
        <begin position="23"/>
        <end position="106"/>
    </location>
</feature>
<reference evidence="4" key="1">
    <citation type="journal article" date="2007" name="Science">
        <title>Draft genome of the filarial nematode parasite Brugia malayi.</title>
        <authorList>
            <person name="Ghedin E."/>
            <person name="Wang S."/>
            <person name="Spiro D."/>
            <person name="Caler E."/>
            <person name="Zhao Q."/>
            <person name="Crabtree J."/>
            <person name="Allen J.E."/>
            <person name="Delcher A.L."/>
            <person name="Guiliano D.B."/>
            <person name="Miranda-Saavedra D."/>
            <person name="Angiuoli S.V."/>
            <person name="Creasy T."/>
            <person name="Amedeo P."/>
            <person name="Haas B."/>
            <person name="El-Sayed N.M."/>
            <person name="Wortman J.R."/>
            <person name="Feldblyum T."/>
            <person name="Tallon L."/>
            <person name="Schatz M."/>
            <person name="Shumway M."/>
            <person name="Koo H."/>
            <person name="Salzberg S.L."/>
            <person name="Schobel S."/>
            <person name="Pertea M."/>
            <person name="Pop M."/>
            <person name="White O."/>
            <person name="Barton G.J."/>
            <person name="Carlow C.K."/>
            <person name="Crawford M.J."/>
            <person name="Daub J."/>
            <person name="Dimmic M.W."/>
            <person name="Estes C.F."/>
            <person name="Foster J.M."/>
            <person name="Ganatra M."/>
            <person name="Gregory W.F."/>
            <person name="Johnson N.M."/>
            <person name="Jin J."/>
            <person name="Komuniecki R."/>
            <person name="Korf I."/>
            <person name="Kumar S."/>
            <person name="Laney S."/>
            <person name="Li B.W."/>
            <person name="Li W."/>
            <person name="Lindblom T.H."/>
            <person name="Lustigman S."/>
            <person name="Ma D."/>
            <person name="Maina C.V."/>
            <person name="Martin D.M."/>
            <person name="McCarter J.P."/>
            <person name="McReynolds L."/>
            <person name="Mitreva M."/>
            <person name="Nutman T.B."/>
            <person name="Parkinson J."/>
            <person name="Peregrin-Alvarez J.M."/>
            <person name="Poole C."/>
            <person name="Ren Q."/>
            <person name="Saunders L."/>
            <person name="Sluder A.E."/>
            <person name="Smith K."/>
            <person name="Stanke M."/>
            <person name="Unnasch T.R."/>
            <person name="Ware J."/>
            <person name="Wei A.D."/>
            <person name="Weil G."/>
            <person name="Williams D.J."/>
            <person name="Zhang Y."/>
            <person name="Williams S.A."/>
            <person name="Fraser-Liggett C."/>
            <person name="Slatko B."/>
            <person name="Blaxter M.L."/>
            <person name="Scott A.L."/>
        </authorList>
    </citation>
    <scope>NUCLEOTIDE SEQUENCE</scope>
    <source>
        <strain evidence="4">FR3</strain>
    </source>
</reference>